<dbReference type="SUPFAM" id="SSF51445">
    <property type="entry name" value="(Trans)glycosidases"/>
    <property type="match status" value="1"/>
</dbReference>
<accession>A0AAJ0GDK8</accession>
<dbReference type="PANTHER" id="PTHR35273:SF2">
    <property type="entry name" value="ALPHA-GALACTOSIDASE"/>
    <property type="match status" value="1"/>
</dbReference>
<evidence type="ECO:0000313" key="6">
    <source>
        <dbReference type="Proteomes" id="UP001271007"/>
    </source>
</evidence>
<proteinExistence type="predicted"/>
<comment type="catalytic activity">
    <reaction evidence="1">
        <text>Hydrolysis of terminal, non-reducing alpha-D-galactose residues in alpha-D-galactosides, including galactose oligosaccharides, galactomannans and galactolipids.</text>
        <dbReference type="EC" id="3.2.1.22"/>
    </reaction>
</comment>
<name>A0AAJ0GDK8_9PEZI</name>
<dbReference type="AlphaFoldDB" id="A0AAJ0GDK8"/>
<evidence type="ECO:0000259" key="4">
    <source>
        <dbReference type="Pfam" id="PF03537"/>
    </source>
</evidence>
<dbReference type="InterPro" id="IPR013785">
    <property type="entry name" value="Aldolase_TIM"/>
</dbReference>
<feature type="chain" id="PRO_5042530335" description="alpha-galactosidase" evidence="3">
    <location>
        <begin position="21"/>
        <end position="297"/>
    </location>
</feature>
<evidence type="ECO:0000256" key="1">
    <source>
        <dbReference type="ARBA" id="ARBA00001255"/>
    </source>
</evidence>
<dbReference type="EC" id="3.2.1.22" evidence="2"/>
<sequence>MARTAFQVLSALCLFSLSIGFPGNETVGQLFENVGWLPSALAQVTEDLVPRDVTFQPKAGDTFNMQLSVLPTVAQANDQSYHVWDYDLFSAPESLIKAFQDKGHPVICYFSAGSWENWRADADQFPKSALGKGLDGWPGEKWLDVRNPNVRSIMAARIKMAADKGCDAVDPDNVDGYSNPTGFNLTKADLVSYLKFLAKEAHSHGMACGLKNGGDILKQVVDVMQFSVNEQCVQYNECNLYQPFIAQNKPVFNIEYTEKSPAPPAFVTKSCTNEGAKGFSTLVKHLSLDAWTTKCPK</sequence>
<comment type="caution">
    <text evidence="5">The sequence shown here is derived from an EMBL/GenBank/DDBJ whole genome shotgun (WGS) entry which is preliminary data.</text>
</comment>
<dbReference type="InterPro" id="IPR004352">
    <property type="entry name" value="GH114_TIM-barrel"/>
</dbReference>
<dbReference type="GO" id="GO:0004557">
    <property type="term" value="F:alpha-galactosidase activity"/>
    <property type="evidence" value="ECO:0007669"/>
    <property type="project" value="UniProtKB-EC"/>
</dbReference>
<dbReference type="Proteomes" id="UP001271007">
    <property type="component" value="Unassembled WGS sequence"/>
</dbReference>
<dbReference type="Gene3D" id="3.20.20.70">
    <property type="entry name" value="Aldolase class I"/>
    <property type="match status" value="1"/>
</dbReference>
<keyword evidence="3" id="KW-0732">Signal</keyword>
<protein>
    <recommendedName>
        <fullName evidence="2">alpha-galactosidase</fullName>
        <ecNumber evidence="2">3.2.1.22</ecNumber>
    </recommendedName>
</protein>
<evidence type="ECO:0000256" key="2">
    <source>
        <dbReference type="ARBA" id="ARBA00012755"/>
    </source>
</evidence>
<dbReference type="PANTHER" id="PTHR35273">
    <property type="entry name" value="ALPHA-1,4 POLYGALACTOSAMINIDASE, PUTATIVE (AFU_ORTHOLOGUE AFUA_3G07890)-RELATED"/>
    <property type="match status" value="1"/>
</dbReference>
<feature type="domain" description="Glycoside-hydrolase family GH114 TIM-barrel" evidence="4">
    <location>
        <begin position="63"/>
        <end position="291"/>
    </location>
</feature>
<gene>
    <name evidence="5" type="ORF">LTR09_005980</name>
</gene>
<evidence type="ECO:0000313" key="5">
    <source>
        <dbReference type="EMBL" id="KAK3052916.1"/>
    </source>
</evidence>
<dbReference type="InterPro" id="IPR017853">
    <property type="entry name" value="GH"/>
</dbReference>
<organism evidence="5 6">
    <name type="scientific">Extremus antarcticus</name>
    <dbReference type="NCBI Taxonomy" id="702011"/>
    <lineage>
        <taxon>Eukaryota</taxon>
        <taxon>Fungi</taxon>
        <taxon>Dikarya</taxon>
        <taxon>Ascomycota</taxon>
        <taxon>Pezizomycotina</taxon>
        <taxon>Dothideomycetes</taxon>
        <taxon>Dothideomycetidae</taxon>
        <taxon>Mycosphaerellales</taxon>
        <taxon>Extremaceae</taxon>
        <taxon>Extremus</taxon>
    </lineage>
</organism>
<dbReference type="Pfam" id="PF03537">
    <property type="entry name" value="Glyco_hydro_114"/>
    <property type="match status" value="1"/>
</dbReference>
<keyword evidence="6" id="KW-1185">Reference proteome</keyword>
<reference evidence="5" key="1">
    <citation type="submission" date="2023-04" db="EMBL/GenBank/DDBJ databases">
        <title>Black Yeasts Isolated from many extreme environments.</title>
        <authorList>
            <person name="Coleine C."/>
            <person name="Stajich J.E."/>
            <person name="Selbmann L."/>
        </authorList>
    </citation>
    <scope>NUCLEOTIDE SEQUENCE</scope>
    <source>
        <strain evidence="5">CCFEE 5312</strain>
    </source>
</reference>
<feature type="signal peptide" evidence="3">
    <location>
        <begin position="1"/>
        <end position="20"/>
    </location>
</feature>
<dbReference type="EMBL" id="JAWDJX010000018">
    <property type="protein sequence ID" value="KAK3052916.1"/>
    <property type="molecule type" value="Genomic_DNA"/>
</dbReference>
<evidence type="ECO:0000256" key="3">
    <source>
        <dbReference type="SAM" id="SignalP"/>
    </source>
</evidence>